<dbReference type="EMBL" id="CR555306">
    <property type="protein sequence ID" value="CAI07735.1"/>
    <property type="molecule type" value="Genomic_DNA"/>
</dbReference>
<dbReference type="RefSeq" id="WP_011237449.1">
    <property type="nucleotide sequence ID" value="NC_006513.1"/>
</dbReference>
<dbReference type="KEGG" id="eba:ebA2861"/>
<dbReference type="STRING" id="76114.ebA2861"/>
<organism evidence="1 2">
    <name type="scientific">Aromatoleum aromaticum (strain DSM 19018 / LMG 30748 / EbN1)</name>
    <name type="common">Azoarcus sp. (strain EbN1)</name>
    <dbReference type="NCBI Taxonomy" id="76114"/>
    <lineage>
        <taxon>Bacteria</taxon>
        <taxon>Pseudomonadati</taxon>
        <taxon>Pseudomonadota</taxon>
        <taxon>Betaproteobacteria</taxon>
        <taxon>Rhodocyclales</taxon>
        <taxon>Rhodocyclaceae</taxon>
        <taxon>Aromatoleum</taxon>
    </lineage>
</organism>
<keyword evidence="2" id="KW-1185">Reference proteome</keyword>
<dbReference type="HOGENOM" id="CLU_1222709_0_0_4"/>
<name>Q5P4M7_AROAE</name>
<dbReference type="Proteomes" id="UP000006552">
    <property type="component" value="Chromosome"/>
</dbReference>
<proteinExistence type="predicted"/>
<accession>Q5P4M7</accession>
<gene>
    <name evidence="1" type="ORF">ebA2861</name>
</gene>
<evidence type="ECO:0000313" key="2">
    <source>
        <dbReference type="Proteomes" id="UP000006552"/>
    </source>
</evidence>
<sequence length="226" mass="25472">MARKKRLPSAKGPVATSSTQARLPWYRRVWFLITLVGAGLYGSLANGPMLLTNAEKLPSEFARVSGKFLAWYYEDQAWEGLWSANPEGYVDFEDMKLSDVDIKVHLLAEHGRIGGEIAMKSICRLVPMFDYLMLEGKVSGDTATITAFDFIGGERKNFFRFSARRDGVVITVSPEEGAREWLPTLPVRIALHPSQEGEDPYDELTVTCRVEKEELMKRIRPEGLGR</sequence>
<evidence type="ECO:0000313" key="1">
    <source>
        <dbReference type="EMBL" id="CAI07735.1"/>
    </source>
</evidence>
<dbReference type="eggNOG" id="ENOG5034BMJ">
    <property type="taxonomic scope" value="Bacteria"/>
</dbReference>
<dbReference type="OrthoDB" id="7068586at2"/>
<reference evidence="1 2" key="1">
    <citation type="journal article" date="2005" name="Arch. Microbiol.">
        <title>The genome sequence of an anaerobic aromatic-degrading denitrifying bacterium, strain EbN1.</title>
        <authorList>
            <person name="Rabus R."/>
            <person name="Kube M."/>
            <person name="Heider J."/>
            <person name="Beck A."/>
            <person name="Heitmann K."/>
            <person name="Widdel F."/>
            <person name="Reinhardt R."/>
        </authorList>
    </citation>
    <scope>NUCLEOTIDE SEQUENCE [LARGE SCALE GENOMIC DNA]</scope>
    <source>
        <strain evidence="1 2">EbN1</strain>
    </source>
</reference>
<protein>
    <submittedName>
        <fullName evidence="1">Uncharacterized protein</fullName>
    </submittedName>
</protein>
<dbReference type="AlphaFoldDB" id="Q5P4M7"/>